<comment type="caution">
    <text evidence="3">The sequence shown here is derived from an EMBL/GenBank/DDBJ whole genome shotgun (WGS) entry which is preliminary data.</text>
</comment>
<accession>K6ZMH4</accession>
<gene>
    <name evidence="3" type="primary">mltB</name>
    <name evidence="3" type="ORF">GPLA_0596</name>
</gene>
<dbReference type="EC" id="3.2.1.-" evidence="3"/>
<dbReference type="CDD" id="cd13399">
    <property type="entry name" value="Slt35-like"/>
    <property type="match status" value="1"/>
</dbReference>
<dbReference type="InterPro" id="IPR011757">
    <property type="entry name" value="Lytic_transglycosylase_MltB"/>
</dbReference>
<keyword evidence="3" id="KW-0326">Glycosidase</keyword>
<dbReference type="PANTHER" id="PTHR30163">
    <property type="entry name" value="MEMBRANE-BOUND LYTIC MUREIN TRANSGLYCOSYLASE B"/>
    <property type="match status" value="1"/>
</dbReference>
<dbReference type="SUPFAM" id="SSF53955">
    <property type="entry name" value="Lysozyme-like"/>
    <property type="match status" value="1"/>
</dbReference>
<protein>
    <submittedName>
        <fullName evidence="3">Membrane-bound lytic murein transglycosylase B</fullName>
        <ecNumber evidence="3">3.2.1.-</ecNumber>
    </submittedName>
</protein>
<evidence type="ECO:0000313" key="4">
    <source>
        <dbReference type="Proteomes" id="UP000006322"/>
    </source>
</evidence>
<name>K6ZMH4_9ALTE</name>
<dbReference type="InterPro" id="IPR043426">
    <property type="entry name" value="MltB-like"/>
</dbReference>
<dbReference type="STRING" id="1129793.GPLA_0596"/>
<organism evidence="3 4">
    <name type="scientific">Paraglaciecola polaris LMG 21857</name>
    <dbReference type="NCBI Taxonomy" id="1129793"/>
    <lineage>
        <taxon>Bacteria</taxon>
        <taxon>Pseudomonadati</taxon>
        <taxon>Pseudomonadota</taxon>
        <taxon>Gammaproteobacteria</taxon>
        <taxon>Alteromonadales</taxon>
        <taxon>Alteromonadaceae</taxon>
        <taxon>Paraglaciecola</taxon>
    </lineage>
</organism>
<dbReference type="InterPro" id="IPR031304">
    <property type="entry name" value="SLT_2"/>
</dbReference>
<evidence type="ECO:0000313" key="3">
    <source>
        <dbReference type="EMBL" id="GAC31512.1"/>
    </source>
</evidence>
<proteinExistence type="predicted"/>
<keyword evidence="3" id="KW-0378">Hydrolase</keyword>
<dbReference type="GO" id="GO:0009253">
    <property type="term" value="P:peptidoglycan catabolic process"/>
    <property type="evidence" value="ECO:0007669"/>
    <property type="project" value="TreeGrafter"/>
</dbReference>
<dbReference type="NCBIfam" id="TIGR02282">
    <property type="entry name" value="MltB"/>
    <property type="match status" value="1"/>
</dbReference>
<feature type="active site" evidence="1">
    <location>
        <position position="131"/>
    </location>
</feature>
<evidence type="ECO:0000256" key="1">
    <source>
        <dbReference type="PIRSR" id="PIRSR611757-1"/>
    </source>
</evidence>
<dbReference type="Gene3D" id="1.10.8.350">
    <property type="entry name" value="Bacterial muramidase"/>
    <property type="match status" value="1"/>
</dbReference>
<dbReference type="Pfam" id="PF13406">
    <property type="entry name" value="SLT_2"/>
    <property type="match status" value="1"/>
</dbReference>
<dbReference type="Proteomes" id="UP000006322">
    <property type="component" value="Unassembled WGS sequence"/>
</dbReference>
<feature type="domain" description="Transglycosylase SLT" evidence="2">
    <location>
        <begin position="40"/>
        <end position="342"/>
    </location>
</feature>
<evidence type="ECO:0000259" key="2">
    <source>
        <dbReference type="Pfam" id="PF13406"/>
    </source>
</evidence>
<dbReference type="FunFam" id="1.10.8.350:FF:000001">
    <property type="entry name" value="Lytic murein transglycosylase B"/>
    <property type="match status" value="1"/>
</dbReference>
<dbReference type="InterPro" id="IPR023346">
    <property type="entry name" value="Lysozyme-like_dom_sf"/>
</dbReference>
<sequence>MQIVTSPSMLLSRFLWIVFTLQCAIFSTLSWSKSENDQESAFISMMVNEHKFNAEQLAQLMNSAAKEQAVIDAIKRPWEAKPWYQYYPIFLTEKRLQKGLSFYQTHRETLARAEKAYGVPSEIIVAILGIESFYGTYKGNYSAFNALYTLGFHYPPRASFFKKEFAQLLLLAKEEQFNPSELQSSYAGALGWGQFIPSSYRHYAVDFDNDGVRDLLNNPMDAIGSIANYFNKNGWRNGEPVAYPVNVSTEHAKPWLRKSLKYRETLRQLKDSGVSMNVELAQTYALDEAQEQWDNIADDSSAKLLDFVQSEGKIYWLGLRNFYVITRYNHSKLYAMVAFQFSRQLAQEMQKIDKKAAEASLDDA</sequence>
<dbReference type="GO" id="GO:0016798">
    <property type="term" value="F:hydrolase activity, acting on glycosyl bonds"/>
    <property type="evidence" value="ECO:0007669"/>
    <property type="project" value="UniProtKB-KW"/>
</dbReference>
<reference evidence="4" key="1">
    <citation type="journal article" date="2014" name="Environ. Microbiol.">
        <title>Comparative genomics of the marine bacterial genus Glaciecola reveals the high degree of genomic diversity and genomic characteristic for cold adaptation.</title>
        <authorList>
            <person name="Qin Q.L."/>
            <person name="Xie B.B."/>
            <person name="Yu Y."/>
            <person name="Shu Y.L."/>
            <person name="Rong J.C."/>
            <person name="Zhang Y.J."/>
            <person name="Zhao D.L."/>
            <person name="Chen X.L."/>
            <person name="Zhang X.Y."/>
            <person name="Chen B."/>
            <person name="Zhou B.C."/>
            <person name="Zhang Y.Z."/>
        </authorList>
    </citation>
    <scope>NUCLEOTIDE SEQUENCE [LARGE SCALE GENOMIC DNA]</scope>
    <source>
        <strain evidence="4">LMG 21857</strain>
    </source>
</reference>
<keyword evidence="4" id="KW-1185">Reference proteome</keyword>
<dbReference type="AlphaFoldDB" id="K6ZMH4"/>
<dbReference type="GO" id="GO:0008933">
    <property type="term" value="F:peptidoglycan lytic transglycosylase activity"/>
    <property type="evidence" value="ECO:0007669"/>
    <property type="project" value="TreeGrafter"/>
</dbReference>
<dbReference type="Gene3D" id="1.10.530.10">
    <property type="match status" value="1"/>
</dbReference>
<dbReference type="EMBL" id="BAER01000017">
    <property type="protein sequence ID" value="GAC31512.1"/>
    <property type="molecule type" value="Genomic_DNA"/>
</dbReference>
<dbReference type="PANTHER" id="PTHR30163:SF9">
    <property type="entry name" value="MEMBRANE-BOUND LYTIC MUREIN TRANSGLYCOSYLASE B"/>
    <property type="match status" value="1"/>
</dbReference>